<reference evidence="2" key="1">
    <citation type="journal article" date="2022" name="Mol. Ecol. Resour.">
        <title>The genomes of chicory, endive, great burdock and yacon provide insights into Asteraceae palaeo-polyploidization history and plant inulin production.</title>
        <authorList>
            <person name="Fan W."/>
            <person name="Wang S."/>
            <person name="Wang H."/>
            <person name="Wang A."/>
            <person name="Jiang F."/>
            <person name="Liu H."/>
            <person name="Zhao H."/>
            <person name="Xu D."/>
            <person name="Zhang Y."/>
        </authorList>
    </citation>
    <scope>NUCLEOTIDE SEQUENCE [LARGE SCALE GENOMIC DNA]</scope>
    <source>
        <strain evidence="2">cv. Punajuju</strain>
    </source>
</reference>
<name>A0ACB9AFY7_CICIN</name>
<keyword evidence="2" id="KW-1185">Reference proteome</keyword>
<dbReference type="EMBL" id="CM042015">
    <property type="protein sequence ID" value="KAI3708763.1"/>
    <property type="molecule type" value="Genomic_DNA"/>
</dbReference>
<dbReference type="Proteomes" id="UP001055811">
    <property type="component" value="Linkage Group LG07"/>
</dbReference>
<evidence type="ECO:0000313" key="2">
    <source>
        <dbReference type="Proteomes" id="UP001055811"/>
    </source>
</evidence>
<comment type="caution">
    <text evidence="1">The sequence shown here is derived from an EMBL/GenBank/DDBJ whole genome shotgun (WGS) entry which is preliminary data.</text>
</comment>
<evidence type="ECO:0000313" key="1">
    <source>
        <dbReference type="EMBL" id="KAI3708763.1"/>
    </source>
</evidence>
<accession>A0ACB9AFY7</accession>
<gene>
    <name evidence="1" type="ORF">L2E82_38187</name>
</gene>
<sequence>MQQASYKDGQEMETIKEDYGQRKKSGKIHFQTASMHGKGIHSSIQHAPTVTMCNGEENQREQDEALHDPGLHNVPRYYPTFNNKTTSGQCLDQHINADDQMVNGNASLDSSTSQEIAAAAVRDGEKMMNTKGQSKRLNREVHAPKQPTTVINSKSSFGEGDL</sequence>
<organism evidence="1 2">
    <name type="scientific">Cichorium intybus</name>
    <name type="common">Chicory</name>
    <dbReference type="NCBI Taxonomy" id="13427"/>
    <lineage>
        <taxon>Eukaryota</taxon>
        <taxon>Viridiplantae</taxon>
        <taxon>Streptophyta</taxon>
        <taxon>Embryophyta</taxon>
        <taxon>Tracheophyta</taxon>
        <taxon>Spermatophyta</taxon>
        <taxon>Magnoliopsida</taxon>
        <taxon>eudicotyledons</taxon>
        <taxon>Gunneridae</taxon>
        <taxon>Pentapetalae</taxon>
        <taxon>asterids</taxon>
        <taxon>campanulids</taxon>
        <taxon>Asterales</taxon>
        <taxon>Asteraceae</taxon>
        <taxon>Cichorioideae</taxon>
        <taxon>Cichorieae</taxon>
        <taxon>Cichoriinae</taxon>
        <taxon>Cichorium</taxon>
    </lineage>
</organism>
<reference evidence="1 2" key="2">
    <citation type="journal article" date="2022" name="Mol. Ecol. Resour.">
        <title>The genomes of chicory, endive, great burdock and yacon provide insights into Asteraceae paleo-polyploidization history and plant inulin production.</title>
        <authorList>
            <person name="Fan W."/>
            <person name="Wang S."/>
            <person name="Wang H."/>
            <person name="Wang A."/>
            <person name="Jiang F."/>
            <person name="Liu H."/>
            <person name="Zhao H."/>
            <person name="Xu D."/>
            <person name="Zhang Y."/>
        </authorList>
    </citation>
    <scope>NUCLEOTIDE SEQUENCE [LARGE SCALE GENOMIC DNA]</scope>
    <source>
        <strain evidence="2">cv. Punajuju</strain>
        <tissue evidence="1">Leaves</tissue>
    </source>
</reference>
<protein>
    <submittedName>
        <fullName evidence="1">Uncharacterized protein</fullName>
    </submittedName>
</protein>
<proteinExistence type="predicted"/>